<keyword evidence="1" id="KW-0472">Membrane</keyword>
<dbReference type="InterPro" id="IPR052173">
    <property type="entry name" value="Beta-lactam_resp_regulator"/>
</dbReference>
<proteinExistence type="predicted"/>
<feature type="transmembrane region" description="Helical" evidence="1">
    <location>
        <begin position="94"/>
        <end position="117"/>
    </location>
</feature>
<protein>
    <submittedName>
        <fullName evidence="3">M56 family metallopeptidase</fullName>
    </submittedName>
</protein>
<evidence type="ECO:0000259" key="2">
    <source>
        <dbReference type="Pfam" id="PF05569"/>
    </source>
</evidence>
<dbReference type="AlphaFoldDB" id="A0AAJ5X7C9"/>
<feature type="transmembrane region" description="Helical" evidence="1">
    <location>
        <begin position="34"/>
        <end position="53"/>
    </location>
</feature>
<feature type="transmembrane region" description="Helical" evidence="1">
    <location>
        <begin position="6"/>
        <end position="22"/>
    </location>
</feature>
<feature type="domain" description="Peptidase M56" evidence="2">
    <location>
        <begin position="7"/>
        <end position="278"/>
    </location>
</feature>
<evidence type="ECO:0000256" key="1">
    <source>
        <dbReference type="SAM" id="Phobius"/>
    </source>
</evidence>
<name>A0AAJ5X7C9_9SPHN</name>
<evidence type="ECO:0000313" key="3">
    <source>
        <dbReference type="EMBL" id="WEK47202.1"/>
    </source>
</evidence>
<reference evidence="3" key="1">
    <citation type="submission" date="2023-03" db="EMBL/GenBank/DDBJ databases">
        <title>Andean soil-derived lignocellulolytic bacterial consortium as a source of novel taxa and putative plastic-active enzymes.</title>
        <authorList>
            <person name="Diaz-Garcia L."/>
            <person name="Chuvochina M."/>
            <person name="Feuerriegel G."/>
            <person name="Bunk B."/>
            <person name="Sproer C."/>
            <person name="Streit W.R."/>
            <person name="Rodriguez L.M."/>
            <person name="Overmann J."/>
            <person name="Jimenez D.J."/>
        </authorList>
    </citation>
    <scope>NUCLEOTIDE SEQUENCE</scope>
    <source>
        <strain evidence="3">MAG 26</strain>
    </source>
</reference>
<accession>A0AAJ5X7C9</accession>
<dbReference type="CDD" id="cd07341">
    <property type="entry name" value="M56_BlaR1_MecR1_like"/>
    <property type="match status" value="1"/>
</dbReference>
<keyword evidence="1" id="KW-1133">Transmembrane helix</keyword>
<dbReference type="EMBL" id="CP119316">
    <property type="protein sequence ID" value="WEK47202.1"/>
    <property type="molecule type" value="Genomic_DNA"/>
</dbReference>
<dbReference type="Proteomes" id="UP001218362">
    <property type="component" value="Chromosome"/>
</dbReference>
<dbReference type="PANTHER" id="PTHR34978:SF3">
    <property type="entry name" value="SLR0241 PROTEIN"/>
    <property type="match status" value="1"/>
</dbReference>
<sequence length="572" mass="61648">MIAWLTDTLIYTGALIALVLVLRRPVARHFGAQMCYALWALPLLRFAMPPVVLPASFAPRADVSQTAAIVAGNSAVMPAGVVAAPVYEPSFWQVWGGTVAAAAFSVWLAGALTFLAWRGWTYFRMREWLLGGARPVGEAGKVRLVESPAVSSPVAFGVSDKVVALPPGFMAAENRAARDLAIEHELAHHRGHDLLANILAQPILALHWFNPLAWLGWRAMRRDQEAACDARVIAAREPWERAAYGQVIASFASGQRLALAAPMACPVLGEKSIIHRLRSLGMDEISPRRRVIGRALLAGAALTLPVTASISYAEASAEPKASPAADAITIVDVPEGADRSDAALHTRVIARDGQTIILKTAHPVTDAEAEASIARAQASMARAEAFAARGEATKAQREALARMRQSMSDKQRAEYDAKWAERGDEWARQGDQAAKDAEKSADAWSKWGEQYGQRWADWGEQLGKRIAASVPAEPAPPAARMSAVEVPVPSYGCDRNGNLLKIGPNGRNPAAGDPLKWCGKVADANASARRALIQARSRIANDRTMDEDARDQVLDSLDDEIERLDDIAEANS</sequence>
<organism evidence="3 4">
    <name type="scientific">Candidatus Andeanibacterium colombiense</name>
    <dbReference type="NCBI Taxonomy" id="3121345"/>
    <lineage>
        <taxon>Bacteria</taxon>
        <taxon>Pseudomonadati</taxon>
        <taxon>Pseudomonadota</taxon>
        <taxon>Alphaproteobacteria</taxon>
        <taxon>Sphingomonadales</taxon>
        <taxon>Sphingomonadaceae</taxon>
        <taxon>Candidatus Andeanibacterium</taxon>
    </lineage>
</organism>
<gene>
    <name evidence="3" type="ORF">P0Y56_02665</name>
</gene>
<dbReference type="KEGG" id="acob:P0Y56_02665"/>
<dbReference type="Pfam" id="PF05569">
    <property type="entry name" value="Peptidase_M56"/>
    <property type="match status" value="1"/>
</dbReference>
<evidence type="ECO:0000313" key="4">
    <source>
        <dbReference type="Proteomes" id="UP001218362"/>
    </source>
</evidence>
<dbReference type="PANTHER" id="PTHR34978">
    <property type="entry name" value="POSSIBLE SENSOR-TRANSDUCER PROTEIN BLAR"/>
    <property type="match status" value="1"/>
</dbReference>
<dbReference type="InterPro" id="IPR008756">
    <property type="entry name" value="Peptidase_M56"/>
</dbReference>
<keyword evidence="1" id="KW-0812">Transmembrane</keyword>